<sequence>MSFTPLCHARISSQIQQNRQNLIGKALGSGTVKRQNFTVDATHSVTHPADGATAANPPPAKLPDISSRVSPTLHGQLQTGQLRPCPCCEAVNDTPERLIIL</sequence>
<organism evidence="2 3">
    <name type="scientific">Deinococcus aerophilus</name>
    <dbReference type="NCBI Taxonomy" id="522488"/>
    <lineage>
        <taxon>Bacteria</taxon>
        <taxon>Thermotogati</taxon>
        <taxon>Deinococcota</taxon>
        <taxon>Deinococci</taxon>
        <taxon>Deinococcales</taxon>
        <taxon>Deinococcaceae</taxon>
        <taxon>Deinococcus</taxon>
    </lineage>
</organism>
<feature type="region of interest" description="Disordered" evidence="1">
    <location>
        <begin position="43"/>
        <end position="80"/>
    </location>
</feature>
<evidence type="ECO:0000313" key="2">
    <source>
        <dbReference type="EMBL" id="GGM19190.1"/>
    </source>
</evidence>
<feature type="compositionally biased region" description="Polar residues" evidence="1">
    <location>
        <begin position="67"/>
        <end position="80"/>
    </location>
</feature>
<protein>
    <submittedName>
        <fullName evidence="2">Uncharacterized protein</fullName>
    </submittedName>
</protein>
<proteinExistence type="predicted"/>
<name>A0ABQ2GZ00_9DEIO</name>
<reference evidence="3" key="1">
    <citation type="journal article" date="2019" name="Int. J. Syst. Evol. Microbiol.">
        <title>The Global Catalogue of Microorganisms (GCM) 10K type strain sequencing project: providing services to taxonomists for standard genome sequencing and annotation.</title>
        <authorList>
            <consortium name="The Broad Institute Genomics Platform"/>
            <consortium name="The Broad Institute Genome Sequencing Center for Infectious Disease"/>
            <person name="Wu L."/>
            <person name="Ma J."/>
        </authorList>
    </citation>
    <scope>NUCLEOTIDE SEQUENCE [LARGE SCALE GENOMIC DNA]</scope>
    <source>
        <strain evidence="3">JCM 15443</strain>
    </source>
</reference>
<evidence type="ECO:0000313" key="3">
    <source>
        <dbReference type="Proteomes" id="UP000661918"/>
    </source>
</evidence>
<gene>
    <name evidence="2" type="ORF">GCM10010841_29130</name>
</gene>
<accession>A0ABQ2GZ00</accession>
<keyword evidence="3" id="KW-1185">Reference proteome</keyword>
<dbReference type="Proteomes" id="UP000661918">
    <property type="component" value="Unassembled WGS sequence"/>
</dbReference>
<dbReference type="EMBL" id="BMOM01000035">
    <property type="protein sequence ID" value="GGM19190.1"/>
    <property type="molecule type" value="Genomic_DNA"/>
</dbReference>
<evidence type="ECO:0000256" key="1">
    <source>
        <dbReference type="SAM" id="MobiDB-lite"/>
    </source>
</evidence>
<comment type="caution">
    <text evidence="2">The sequence shown here is derived from an EMBL/GenBank/DDBJ whole genome shotgun (WGS) entry which is preliminary data.</text>
</comment>